<gene>
    <name evidence="6" type="ORF">LCGC14_1110960</name>
</gene>
<dbReference type="InterPro" id="IPR004839">
    <property type="entry name" value="Aminotransferase_I/II_large"/>
</dbReference>
<dbReference type="Pfam" id="PF00155">
    <property type="entry name" value="Aminotran_1_2"/>
    <property type="match status" value="1"/>
</dbReference>
<feature type="domain" description="Aminotransferase class I/classII large" evidence="5">
    <location>
        <begin position="33"/>
        <end position="358"/>
    </location>
</feature>
<evidence type="ECO:0000259" key="5">
    <source>
        <dbReference type="Pfam" id="PF00155"/>
    </source>
</evidence>
<dbReference type="Gene3D" id="3.40.640.10">
    <property type="entry name" value="Type I PLP-dependent aspartate aminotransferase-like (Major domain)"/>
    <property type="match status" value="1"/>
</dbReference>
<comment type="caution">
    <text evidence="6">The sequence shown here is derived from an EMBL/GenBank/DDBJ whole genome shotgun (WGS) entry which is preliminary data.</text>
</comment>
<evidence type="ECO:0000256" key="3">
    <source>
        <dbReference type="ARBA" id="ARBA00022679"/>
    </source>
</evidence>
<dbReference type="PANTHER" id="PTHR43643:SF3">
    <property type="entry name" value="HISTIDINOL-PHOSPHATE AMINOTRANSFERASE"/>
    <property type="match status" value="1"/>
</dbReference>
<dbReference type="InterPro" id="IPR015424">
    <property type="entry name" value="PyrdxlP-dep_Trfase"/>
</dbReference>
<protein>
    <recommendedName>
        <fullName evidence="5">Aminotransferase class I/classII large domain-containing protein</fullName>
    </recommendedName>
</protein>
<evidence type="ECO:0000313" key="6">
    <source>
        <dbReference type="EMBL" id="KKN03114.1"/>
    </source>
</evidence>
<keyword evidence="4" id="KW-0663">Pyridoxal phosphate</keyword>
<name>A0A0F9MBI0_9ZZZZ</name>
<keyword evidence="3" id="KW-0808">Transferase</keyword>
<dbReference type="Gene3D" id="3.90.1150.10">
    <property type="entry name" value="Aspartate Aminotransferase, domain 1"/>
    <property type="match status" value="1"/>
</dbReference>
<evidence type="ECO:0000256" key="2">
    <source>
        <dbReference type="ARBA" id="ARBA00022576"/>
    </source>
</evidence>
<dbReference type="GO" id="GO:0004400">
    <property type="term" value="F:histidinol-phosphate transaminase activity"/>
    <property type="evidence" value="ECO:0007669"/>
    <property type="project" value="InterPro"/>
</dbReference>
<dbReference type="InterPro" id="IPR015422">
    <property type="entry name" value="PyrdxlP-dep_Trfase_small"/>
</dbReference>
<dbReference type="HAMAP" id="MF_01023">
    <property type="entry name" value="HisC_aminotrans_2"/>
    <property type="match status" value="1"/>
</dbReference>
<keyword evidence="2" id="KW-0032">Aminotransferase</keyword>
<dbReference type="InterPro" id="IPR005861">
    <property type="entry name" value="HisP_aminotrans"/>
</dbReference>
<dbReference type="CDD" id="cd00609">
    <property type="entry name" value="AAT_like"/>
    <property type="match status" value="1"/>
</dbReference>
<sequence>MKKLIRDNVLKIEHYQPGLPLEVLKKELELGREVCNLASNENPLGPSPLAIDAVKKSLEDGHLYPDNDCIFLRDRIADHLGISPKTLRIGNGTTELIFLMGVAFLDPGDTFIISESSFIMAKIVAQVMESRLIEVPLREYRHDLDAILKKITSDTKIVYLDNPMNPIGTLITQDEVSEFMEKIPEDIVVAFDEAYYEYVNKDIYPNTLKYVEEGRNVIVFRTFSKLYGLAGLRVGYCAAKEDFINAIQRVSPPFAVNRFAQIGAAAALEDKEHIRKTKEMNESGKRFLYENFDKMSVFYLPSETNFITIDVKKDTKSICEELQESNVIVRPLTMYGKHTFLRVTIGAPEQNKRFIDAFKKIYK</sequence>
<dbReference type="SUPFAM" id="SSF53383">
    <property type="entry name" value="PLP-dependent transferases"/>
    <property type="match status" value="1"/>
</dbReference>
<dbReference type="GO" id="GO:0030170">
    <property type="term" value="F:pyridoxal phosphate binding"/>
    <property type="evidence" value="ECO:0007669"/>
    <property type="project" value="InterPro"/>
</dbReference>
<evidence type="ECO:0000256" key="1">
    <source>
        <dbReference type="ARBA" id="ARBA00001933"/>
    </source>
</evidence>
<organism evidence="6">
    <name type="scientific">marine sediment metagenome</name>
    <dbReference type="NCBI Taxonomy" id="412755"/>
    <lineage>
        <taxon>unclassified sequences</taxon>
        <taxon>metagenomes</taxon>
        <taxon>ecological metagenomes</taxon>
    </lineage>
</organism>
<evidence type="ECO:0000256" key="4">
    <source>
        <dbReference type="ARBA" id="ARBA00022898"/>
    </source>
</evidence>
<reference evidence="6" key="1">
    <citation type="journal article" date="2015" name="Nature">
        <title>Complex archaea that bridge the gap between prokaryotes and eukaryotes.</title>
        <authorList>
            <person name="Spang A."/>
            <person name="Saw J.H."/>
            <person name="Jorgensen S.L."/>
            <person name="Zaremba-Niedzwiedzka K."/>
            <person name="Martijn J."/>
            <person name="Lind A.E."/>
            <person name="van Eijk R."/>
            <person name="Schleper C."/>
            <person name="Guy L."/>
            <person name="Ettema T.J."/>
        </authorList>
    </citation>
    <scope>NUCLEOTIDE SEQUENCE</scope>
</reference>
<dbReference type="NCBIfam" id="TIGR01141">
    <property type="entry name" value="hisC"/>
    <property type="match status" value="1"/>
</dbReference>
<accession>A0A0F9MBI0</accession>
<dbReference type="AlphaFoldDB" id="A0A0F9MBI0"/>
<dbReference type="InterPro" id="IPR015421">
    <property type="entry name" value="PyrdxlP-dep_Trfase_major"/>
</dbReference>
<comment type="cofactor">
    <cofactor evidence="1">
        <name>pyridoxal 5'-phosphate</name>
        <dbReference type="ChEBI" id="CHEBI:597326"/>
    </cofactor>
</comment>
<dbReference type="GO" id="GO:0000105">
    <property type="term" value="P:L-histidine biosynthetic process"/>
    <property type="evidence" value="ECO:0007669"/>
    <property type="project" value="InterPro"/>
</dbReference>
<dbReference type="InterPro" id="IPR050106">
    <property type="entry name" value="HistidinolP_aminotransfase"/>
</dbReference>
<dbReference type="EMBL" id="LAZR01005071">
    <property type="protein sequence ID" value="KKN03114.1"/>
    <property type="molecule type" value="Genomic_DNA"/>
</dbReference>
<proteinExistence type="inferred from homology"/>
<dbReference type="PANTHER" id="PTHR43643">
    <property type="entry name" value="HISTIDINOL-PHOSPHATE AMINOTRANSFERASE 2"/>
    <property type="match status" value="1"/>
</dbReference>